<dbReference type="AlphaFoldDB" id="A0A1L9TM28"/>
<reference evidence="4" key="1">
    <citation type="journal article" date="2017" name="Genome Biol.">
        <title>Comparative genomics reveals high biological diversity and specific adaptations in the industrially and medically important fungal genus Aspergillus.</title>
        <authorList>
            <person name="de Vries R.P."/>
            <person name="Riley R."/>
            <person name="Wiebenga A."/>
            <person name="Aguilar-Osorio G."/>
            <person name="Amillis S."/>
            <person name="Uchima C.A."/>
            <person name="Anderluh G."/>
            <person name="Asadollahi M."/>
            <person name="Askin M."/>
            <person name="Barry K."/>
            <person name="Battaglia E."/>
            <person name="Bayram O."/>
            <person name="Benocci T."/>
            <person name="Braus-Stromeyer S.A."/>
            <person name="Caldana C."/>
            <person name="Canovas D."/>
            <person name="Cerqueira G.C."/>
            <person name="Chen F."/>
            <person name="Chen W."/>
            <person name="Choi C."/>
            <person name="Clum A."/>
            <person name="Dos Santos R.A."/>
            <person name="Damasio A.R."/>
            <person name="Diallinas G."/>
            <person name="Emri T."/>
            <person name="Fekete E."/>
            <person name="Flipphi M."/>
            <person name="Freyberg S."/>
            <person name="Gallo A."/>
            <person name="Gournas C."/>
            <person name="Habgood R."/>
            <person name="Hainaut M."/>
            <person name="Harispe M.L."/>
            <person name="Henrissat B."/>
            <person name="Hilden K.S."/>
            <person name="Hope R."/>
            <person name="Hossain A."/>
            <person name="Karabika E."/>
            <person name="Karaffa L."/>
            <person name="Karanyi Z."/>
            <person name="Krasevec N."/>
            <person name="Kuo A."/>
            <person name="Kusch H."/>
            <person name="LaButti K."/>
            <person name="Lagendijk E.L."/>
            <person name="Lapidus A."/>
            <person name="Levasseur A."/>
            <person name="Lindquist E."/>
            <person name="Lipzen A."/>
            <person name="Logrieco A.F."/>
            <person name="MacCabe A."/>
            <person name="Maekelae M.R."/>
            <person name="Malavazi I."/>
            <person name="Melin P."/>
            <person name="Meyer V."/>
            <person name="Mielnichuk N."/>
            <person name="Miskei M."/>
            <person name="Molnar A.P."/>
            <person name="Mule G."/>
            <person name="Ngan C.Y."/>
            <person name="Orejas M."/>
            <person name="Orosz E."/>
            <person name="Ouedraogo J.P."/>
            <person name="Overkamp K.M."/>
            <person name="Park H.-S."/>
            <person name="Perrone G."/>
            <person name="Piumi F."/>
            <person name="Punt P.J."/>
            <person name="Ram A.F."/>
            <person name="Ramon A."/>
            <person name="Rauscher S."/>
            <person name="Record E."/>
            <person name="Riano-Pachon D.M."/>
            <person name="Robert V."/>
            <person name="Roehrig J."/>
            <person name="Ruller R."/>
            <person name="Salamov A."/>
            <person name="Salih N.S."/>
            <person name="Samson R.A."/>
            <person name="Sandor E."/>
            <person name="Sanguinetti M."/>
            <person name="Schuetze T."/>
            <person name="Sepcic K."/>
            <person name="Shelest E."/>
            <person name="Sherlock G."/>
            <person name="Sophianopoulou V."/>
            <person name="Squina F.M."/>
            <person name="Sun H."/>
            <person name="Susca A."/>
            <person name="Todd R.B."/>
            <person name="Tsang A."/>
            <person name="Unkles S.E."/>
            <person name="van de Wiele N."/>
            <person name="van Rossen-Uffink D."/>
            <person name="Oliveira J.V."/>
            <person name="Vesth T.C."/>
            <person name="Visser J."/>
            <person name="Yu J.-H."/>
            <person name="Zhou M."/>
            <person name="Andersen M.R."/>
            <person name="Archer D.B."/>
            <person name="Baker S.E."/>
            <person name="Benoit I."/>
            <person name="Brakhage A.A."/>
            <person name="Braus G.H."/>
            <person name="Fischer R."/>
            <person name="Frisvad J.C."/>
            <person name="Goldman G.H."/>
            <person name="Houbraken J."/>
            <person name="Oakley B."/>
            <person name="Pocsi I."/>
            <person name="Scazzocchio C."/>
            <person name="Seiboth B."/>
            <person name="vanKuyk P.A."/>
            <person name="Wortman J."/>
            <person name="Dyer P.S."/>
            <person name="Grigoriev I.V."/>
        </authorList>
    </citation>
    <scope>NUCLEOTIDE SEQUENCE [LARGE SCALE GENOMIC DNA]</scope>
    <source>
        <strain evidence="4">CBS 593.65</strain>
    </source>
</reference>
<evidence type="ECO:0000256" key="1">
    <source>
        <dbReference type="SAM" id="MobiDB-lite"/>
    </source>
</evidence>
<dbReference type="OrthoDB" id="4507588at2759"/>
<dbReference type="RefSeq" id="XP_040704247.1">
    <property type="nucleotide sequence ID" value="XM_040844583.1"/>
</dbReference>
<feature type="region of interest" description="Disordered" evidence="1">
    <location>
        <begin position="424"/>
        <end position="503"/>
    </location>
</feature>
<feature type="transmembrane region" description="Helical" evidence="2">
    <location>
        <begin position="269"/>
        <end position="294"/>
    </location>
</feature>
<feature type="transmembrane region" description="Helical" evidence="2">
    <location>
        <begin position="400"/>
        <end position="417"/>
    </location>
</feature>
<accession>A0A1L9TM28</accession>
<organism evidence="3 4">
    <name type="scientific">Aspergillus sydowii CBS 593.65</name>
    <dbReference type="NCBI Taxonomy" id="1036612"/>
    <lineage>
        <taxon>Eukaryota</taxon>
        <taxon>Fungi</taxon>
        <taxon>Dikarya</taxon>
        <taxon>Ascomycota</taxon>
        <taxon>Pezizomycotina</taxon>
        <taxon>Eurotiomycetes</taxon>
        <taxon>Eurotiomycetidae</taxon>
        <taxon>Eurotiales</taxon>
        <taxon>Aspergillaceae</taxon>
        <taxon>Aspergillus</taxon>
        <taxon>Aspergillus subgen. Nidulantes</taxon>
    </lineage>
</organism>
<feature type="transmembrane region" description="Helical" evidence="2">
    <location>
        <begin position="349"/>
        <end position="373"/>
    </location>
</feature>
<dbReference type="Proteomes" id="UP000184356">
    <property type="component" value="Unassembled WGS sequence"/>
</dbReference>
<sequence length="503" mass="54735">MSSSSYYDDYLDDYDLDSYDLDDYDLDDYDLDDYLDNYSTDTGPYSTKTYDWSDYYTTTGGSYPTSTSSSYDDYLDDYDDNSGSSGSSSGSSGSDSSDFTSSDWDDLPTNGDPSLGSSGGGLPSGYGAYGAYGGSDLSNQETSKSCVSAVAFKENAPKVDLAFDVIFLVLFLALAGFAGFRLLKSKQKGSAIGKWFLFPISLFFAILYIIIDMITLILSQCVMMRADKYQQALTAVRWFDNLSVYLLIVLILLPICLKLQGSGTFKTITLFGHGAWLALCGIFLVVSLACFSKIQTTMYKDFELPKADFIKSTRGVTVTYYVFLFFAALLATANMALALFRRASIRKGLLFISIPALILSTLILTLVLMGGFADREYGKKIRKPEYYEKSDDAQVFLKRLFYAAAFVSALIIAGAQLPADDSSQAAPAVSQAQPQPQPVNQYPQPAPPMAQPVSPYQQPVSPVPTPPPQQQYAQQQYTAVSGPVPAQAPAPAPVQYGGPSQAA</sequence>
<dbReference type="VEuPathDB" id="FungiDB:ASPSYDRAFT_28980"/>
<feature type="compositionally biased region" description="Acidic residues" evidence="1">
    <location>
        <begin position="17"/>
        <end position="35"/>
    </location>
</feature>
<feature type="compositionally biased region" description="Low complexity" evidence="1">
    <location>
        <begin position="451"/>
        <end position="460"/>
    </location>
</feature>
<feature type="transmembrane region" description="Helical" evidence="2">
    <location>
        <begin position="161"/>
        <end position="183"/>
    </location>
</feature>
<feature type="compositionally biased region" description="Low complexity" evidence="1">
    <location>
        <begin position="53"/>
        <end position="72"/>
    </location>
</feature>
<keyword evidence="2" id="KW-1133">Transmembrane helix</keyword>
<feature type="region of interest" description="Disordered" evidence="1">
    <location>
        <begin position="17"/>
        <end position="103"/>
    </location>
</feature>
<dbReference type="EMBL" id="KV878584">
    <property type="protein sequence ID" value="OJJ60441.1"/>
    <property type="molecule type" value="Genomic_DNA"/>
</dbReference>
<keyword evidence="2" id="KW-0812">Transmembrane</keyword>
<proteinExistence type="predicted"/>
<dbReference type="GeneID" id="63760656"/>
<feature type="compositionally biased region" description="Low complexity" evidence="1">
    <location>
        <begin position="470"/>
        <end position="485"/>
    </location>
</feature>
<evidence type="ECO:0000313" key="4">
    <source>
        <dbReference type="Proteomes" id="UP000184356"/>
    </source>
</evidence>
<evidence type="ECO:0000256" key="2">
    <source>
        <dbReference type="SAM" id="Phobius"/>
    </source>
</evidence>
<keyword evidence="4" id="KW-1185">Reference proteome</keyword>
<evidence type="ECO:0000313" key="3">
    <source>
        <dbReference type="EMBL" id="OJJ60441.1"/>
    </source>
</evidence>
<feature type="transmembrane region" description="Helical" evidence="2">
    <location>
        <begin position="195"/>
        <end position="218"/>
    </location>
</feature>
<feature type="compositionally biased region" description="Polar residues" evidence="1">
    <location>
        <begin position="40"/>
        <end position="50"/>
    </location>
</feature>
<feature type="compositionally biased region" description="Low complexity" evidence="1">
    <location>
        <begin position="424"/>
        <end position="443"/>
    </location>
</feature>
<gene>
    <name evidence="3" type="ORF">ASPSYDRAFT_28980</name>
</gene>
<feature type="transmembrane region" description="Helical" evidence="2">
    <location>
        <begin position="318"/>
        <end position="337"/>
    </location>
</feature>
<protein>
    <submittedName>
        <fullName evidence="3">Uncharacterized protein</fullName>
    </submittedName>
</protein>
<feature type="compositionally biased region" description="Low complexity" evidence="1">
    <location>
        <begin position="493"/>
        <end position="503"/>
    </location>
</feature>
<keyword evidence="2" id="KW-0472">Membrane</keyword>
<name>A0A1L9TM28_9EURO</name>
<feature type="compositionally biased region" description="Low complexity" evidence="1">
    <location>
        <begin position="81"/>
        <end position="102"/>
    </location>
</feature>
<feature type="transmembrane region" description="Helical" evidence="2">
    <location>
        <begin position="238"/>
        <end position="257"/>
    </location>
</feature>